<dbReference type="GO" id="GO:0045216">
    <property type="term" value="P:cell-cell junction organization"/>
    <property type="evidence" value="ECO:0007669"/>
    <property type="project" value="TreeGrafter"/>
</dbReference>
<name>A0A8H5LTL1_9AGAR</name>
<keyword evidence="1 4" id="KW-0479">Metal-binding</keyword>
<dbReference type="InterPro" id="IPR017351">
    <property type="entry name" value="PINCH-1-4-like"/>
</dbReference>
<evidence type="ECO:0000256" key="4">
    <source>
        <dbReference type="PROSITE-ProRule" id="PRU00125"/>
    </source>
</evidence>
<proteinExistence type="predicted"/>
<dbReference type="PANTHER" id="PTHR24210">
    <property type="entry name" value="LIM DOMAIN-CONTAINING PROTEIN"/>
    <property type="match status" value="1"/>
</dbReference>
<evidence type="ECO:0000259" key="5">
    <source>
        <dbReference type="PROSITE" id="PS50023"/>
    </source>
</evidence>
<evidence type="ECO:0000313" key="7">
    <source>
        <dbReference type="Proteomes" id="UP000559256"/>
    </source>
</evidence>
<evidence type="ECO:0000256" key="3">
    <source>
        <dbReference type="ARBA" id="ARBA00023038"/>
    </source>
</evidence>
<dbReference type="CDD" id="cd08368">
    <property type="entry name" value="LIM"/>
    <property type="match status" value="1"/>
</dbReference>
<dbReference type="OrthoDB" id="15567at2759"/>
<accession>A0A8H5LTL1</accession>
<keyword evidence="3 4" id="KW-0440">LIM domain</keyword>
<dbReference type="GO" id="GO:0098609">
    <property type="term" value="P:cell-cell adhesion"/>
    <property type="evidence" value="ECO:0007669"/>
    <property type="project" value="TreeGrafter"/>
</dbReference>
<dbReference type="GO" id="GO:2001046">
    <property type="term" value="P:positive regulation of integrin-mediated signaling pathway"/>
    <property type="evidence" value="ECO:0007669"/>
    <property type="project" value="TreeGrafter"/>
</dbReference>
<dbReference type="GO" id="GO:0030695">
    <property type="term" value="F:GTPase regulator activity"/>
    <property type="evidence" value="ECO:0007669"/>
    <property type="project" value="UniProtKB-ARBA"/>
</dbReference>
<dbReference type="Proteomes" id="UP000559256">
    <property type="component" value="Unassembled WGS sequence"/>
</dbReference>
<sequence>MSTLPPASSMALTRVRPPLDARTGTGLICPHPSCRRPIIGRVVGAMGFKWHPACFKCSVCGELLEHVSSYEGILDDGHGHQKGGDPHALGIDREGKRRGMPYCHLCYHEAFAPQCYHCKTPIIEERFISLDDPALGKRTYHEQHFFCSECGDPFIETRGGVGGTGELSFSGDGSFQDGGGGEFASFTVYKGYPYCEPCHVRLRLPKCKKCGKALRDNVGAVEALGQKWCRGCFCCEGCGEPFARDQSRNGRDGYRNGYGYEEEEEDEVEANFYERNGKAWCERCFSVLIRNEI</sequence>
<dbReference type="Pfam" id="PF00412">
    <property type="entry name" value="LIM"/>
    <property type="match status" value="3"/>
</dbReference>
<evidence type="ECO:0000313" key="6">
    <source>
        <dbReference type="EMBL" id="KAF5368844.1"/>
    </source>
</evidence>
<feature type="domain" description="LIM zinc-binding" evidence="5">
    <location>
        <begin position="29"/>
        <end position="113"/>
    </location>
</feature>
<organism evidence="6 7">
    <name type="scientific">Tetrapyrgos nigripes</name>
    <dbReference type="NCBI Taxonomy" id="182062"/>
    <lineage>
        <taxon>Eukaryota</taxon>
        <taxon>Fungi</taxon>
        <taxon>Dikarya</taxon>
        <taxon>Basidiomycota</taxon>
        <taxon>Agaricomycotina</taxon>
        <taxon>Agaricomycetes</taxon>
        <taxon>Agaricomycetidae</taxon>
        <taxon>Agaricales</taxon>
        <taxon>Marasmiineae</taxon>
        <taxon>Marasmiaceae</taxon>
        <taxon>Tetrapyrgos</taxon>
    </lineage>
</organism>
<dbReference type="SMART" id="SM00132">
    <property type="entry name" value="LIM"/>
    <property type="match status" value="3"/>
</dbReference>
<dbReference type="GO" id="GO:1900026">
    <property type="term" value="P:positive regulation of substrate adhesion-dependent cell spreading"/>
    <property type="evidence" value="ECO:0007669"/>
    <property type="project" value="TreeGrafter"/>
</dbReference>
<dbReference type="SUPFAM" id="SSF57716">
    <property type="entry name" value="Glucocorticoid receptor-like (DNA-binding domain)"/>
    <property type="match status" value="3"/>
</dbReference>
<dbReference type="EMBL" id="JAACJM010000014">
    <property type="protein sequence ID" value="KAF5368844.1"/>
    <property type="molecule type" value="Genomic_DNA"/>
</dbReference>
<keyword evidence="2 4" id="KW-0862">Zinc</keyword>
<gene>
    <name evidence="6" type="ORF">D9758_002898</name>
</gene>
<evidence type="ECO:0000256" key="2">
    <source>
        <dbReference type="ARBA" id="ARBA00022833"/>
    </source>
</evidence>
<dbReference type="Gene3D" id="2.10.110.10">
    <property type="entry name" value="Cysteine Rich Protein"/>
    <property type="match status" value="3"/>
</dbReference>
<dbReference type="PANTHER" id="PTHR24210:SF0">
    <property type="entry name" value="LIM DOMAIN-CONTAINING PROTEIN"/>
    <property type="match status" value="1"/>
</dbReference>
<dbReference type="GO" id="GO:0005737">
    <property type="term" value="C:cytoplasm"/>
    <property type="evidence" value="ECO:0007669"/>
    <property type="project" value="TreeGrafter"/>
</dbReference>
<evidence type="ECO:0000256" key="1">
    <source>
        <dbReference type="ARBA" id="ARBA00022723"/>
    </source>
</evidence>
<feature type="domain" description="LIM zinc-binding" evidence="5">
    <location>
        <begin position="205"/>
        <end position="291"/>
    </location>
</feature>
<dbReference type="GO" id="GO:0046872">
    <property type="term" value="F:metal ion binding"/>
    <property type="evidence" value="ECO:0007669"/>
    <property type="project" value="UniProtKB-KW"/>
</dbReference>
<keyword evidence="7" id="KW-1185">Reference proteome</keyword>
<reference evidence="6 7" key="1">
    <citation type="journal article" date="2020" name="ISME J.">
        <title>Uncovering the hidden diversity of litter-decomposition mechanisms in mushroom-forming fungi.</title>
        <authorList>
            <person name="Floudas D."/>
            <person name="Bentzer J."/>
            <person name="Ahren D."/>
            <person name="Johansson T."/>
            <person name="Persson P."/>
            <person name="Tunlid A."/>
        </authorList>
    </citation>
    <scope>NUCLEOTIDE SEQUENCE [LARGE SCALE GENOMIC DNA]</scope>
    <source>
        <strain evidence="6 7">CBS 291.85</strain>
    </source>
</reference>
<comment type="caution">
    <text evidence="6">The sequence shown here is derived from an EMBL/GenBank/DDBJ whole genome shotgun (WGS) entry which is preliminary data.</text>
</comment>
<dbReference type="InterPro" id="IPR001781">
    <property type="entry name" value="Znf_LIM"/>
</dbReference>
<dbReference type="AlphaFoldDB" id="A0A8H5LTL1"/>
<protein>
    <recommendedName>
        <fullName evidence="5">LIM zinc-binding domain-containing protein</fullName>
    </recommendedName>
</protein>
<dbReference type="PROSITE" id="PS50023">
    <property type="entry name" value="LIM_DOMAIN_2"/>
    <property type="match status" value="2"/>
</dbReference>